<protein>
    <submittedName>
        <fullName evidence="1">Uncharacterized protein</fullName>
    </submittedName>
</protein>
<dbReference type="EMBL" id="WOWK01000019">
    <property type="protein sequence ID" value="KAF0328212.1"/>
    <property type="molecule type" value="Genomic_DNA"/>
</dbReference>
<evidence type="ECO:0000313" key="1">
    <source>
        <dbReference type="EMBL" id="KAF0328212.1"/>
    </source>
</evidence>
<sequence length="94" mass="10429">MRSLGGDSSQHGMGNTRLRFSCFQTSDCASLMPLGSQWPQLTSSVSRTSGLWPFGALEFENECALRCEHEPEHLQRFPHSTAQHCGTISIEQVC</sequence>
<gene>
    <name evidence="1" type="ORF">GQ607_004692</name>
</gene>
<comment type="caution">
    <text evidence="1">The sequence shown here is derived from an EMBL/GenBank/DDBJ whole genome shotgun (WGS) entry which is preliminary data.</text>
</comment>
<organism evidence="1 2">
    <name type="scientific">Colletotrichum asianum</name>
    <dbReference type="NCBI Taxonomy" id="702518"/>
    <lineage>
        <taxon>Eukaryota</taxon>
        <taxon>Fungi</taxon>
        <taxon>Dikarya</taxon>
        <taxon>Ascomycota</taxon>
        <taxon>Pezizomycotina</taxon>
        <taxon>Sordariomycetes</taxon>
        <taxon>Hypocreomycetidae</taxon>
        <taxon>Glomerellales</taxon>
        <taxon>Glomerellaceae</taxon>
        <taxon>Colletotrichum</taxon>
        <taxon>Colletotrichum gloeosporioides species complex</taxon>
    </lineage>
</organism>
<evidence type="ECO:0000313" key="2">
    <source>
        <dbReference type="Proteomes" id="UP000434172"/>
    </source>
</evidence>
<name>A0A8H3WLX5_9PEZI</name>
<dbReference type="Proteomes" id="UP000434172">
    <property type="component" value="Unassembled WGS sequence"/>
</dbReference>
<keyword evidence="2" id="KW-1185">Reference proteome</keyword>
<accession>A0A8H3WLX5</accession>
<dbReference type="AlphaFoldDB" id="A0A8H3WLX5"/>
<proteinExistence type="predicted"/>
<reference evidence="1 2" key="1">
    <citation type="submission" date="2019-12" db="EMBL/GenBank/DDBJ databases">
        <title>A genome sequence resource for the geographically widespread anthracnose pathogen Colletotrichum asianum.</title>
        <authorList>
            <person name="Meng Y."/>
        </authorList>
    </citation>
    <scope>NUCLEOTIDE SEQUENCE [LARGE SCALE GENOMIC DNA]</scope>
    <source>
        <strain evidence="1 2">ICMP 18580</strain>
    </source>
</reference>